<reference evidence="2" key="1">
    <citation type="submission" date="2018-06" db="EMBL/GenBank/DDBJ databases">
        <authorList>
            <person name="Zhirakovskaya E."/>
        </authorList>
    </citation>
    <scope>NUCLEOTIDE SEQUENCE</scope>
</reference>
<evidence type="ECO:0000313" key="2">
    <source>
        <dbReference type="EMBL" id="VAV99025.1"/>
    </source>
</evidence>
<dbReference type="AlphaFoldDB" id="A0A3B0SW64"/>
<protein>
    <recommendedName>
        <fullName evidence="3">Transposase IS4-like domain-containing protein</fullName>
    </recommendedName>
</protein>
<accession>A0A3B0SW64</accession>
<organism evidence="2">
    <name type="scientific">hydrothermal vent metagenome</name>
    <dbReference type="NCBI Taxonomy" id="652676"/>
    <lineage>
        <taxon>unclassified sequences</taxon>
        <taxon>metagenomes</taxon>
        <taxon>ecological metagenomes</taxon>
    </lineage>
</organism>
<dbReference type="EMBL" id="UOEG01000187">
    <property type="protein sequence ID" value="VAV99025.1"/>
    <property type="molecule type" value="Genomic_DNA"/>
</dbReference>
<feature type="region of interest" description="Disordered" evidence="1">
    <location>
        <begin position="17"/>
        <end position="48"/>
    </location>
</feature>
<evidence type="ECO:0000256" key="1">
    <source>
        <dbReference type="SAM" id="MobiDB-lite"/>
    </source>
</evidence>
<gene>
    <name evidence="2" type="ORF">MNBD_ALPHA07-782</name>
</gene>
<evidence type="ECO:0008006" key="3">
    <source>
        <dbReference type="Google" id="ProtNLM"/>
    </source>
</evidence>
<sequence>MTDNLIRADGVLRAVKDKRKRGRVLSSSQKKRNHKRNHKYGHKHGSVRAKAEHVFRVIKCRFGYRRVRDKGLARNAGQSLSRAQAVDGVARLKSAKLPAKRHARQKIGRQHTLTTAKCSHKNLRALCSEFP</sequence>
<name>A0A3B0SW64_9ZZZZ</name>
<feature type="compositionally biased region" description="Basic residues" evidence="1">
    <location>
        <begin position="17"/>
        <end position="47"/>
    </location>
</feature>
<proteinExistence type="predicted"/>